<reference evidence="7" key="1">
    <citation type="submission" date="2020-06" db="EMBL/GenBank/DDBJ databases">
        <authorList>
            <consortium name="Plant Systems Biology data submission"/>
        </authorList>
    </citation>
    <scope>NUCLEOTIDE SEQUENCE</scope>
    <source>
        <strain evidence="7">D6</strain>
    </source>
</reference>
<dbReference type="AlphaFoldDB" id="A0A9N8DT10"/>
<sequence length="752" mass="82413">MKFSFAIVFAAALQPVVGATTNRSSSFFLPSNSTVARSSLRGRDLQTASTLDSGKSVVNNIGYILRGYDTVKGNPLDTSGMANVDHGYRQPIFDVSSTGYELMPDLEHYTPKSINVLECEGCNMDFSTRVLDTSQAYVNSLSAKVSVQGRVGGFFMKGSFSASQAYQSSTDRFFNKHEVSTESEVSCCVYQAELQAYNMPPYSQNFLAAVKRMTDVQNDSDRLRQEVRLFVQNFGTHYVSKATMGSLFGEQSFLSKEAASQKDSQGNDITVQATMSGWIASGSVDASLTTKNAAASEFRKKTTQRSVYSRGAKPPVNGDINQWLQDSSKNPLPTYIEVQAIVDLDVFNGKTKVLEALKSALSGYCQEVGQCDVPSGTQHVTSVGELASQKTTAHYPELVGGGHHRFASVPDGIEESILSNAWVYTGLRGDFSNDGTNIDKHYYSIIADFRDPNHMENVEYGNNGQWTGLDEHFWIGCPAGKAIVGMSTKYNYQAQDRQFRVKCASFANMDIAHYGWKPSGLQMTNGWADLPVLNNYGESLNYNCPRNHVMLQMESIHDNGSRDRIFKIMCGLVRGKPTPGTSKLTPHINDYTRNFVYWTLNSAVFKGIVFTYDHSSKDKAFKFVELGLPAGVTTTATGRSGWLRNDFVYSCPGGKVITGFESAYTNSGSNRSYKIQCSAIRSYNILDQGGAVVNAGAQYSHDFFSGFRGAGSSATLECPNNQVMTGVRNRWDYNAGGAAFSILCNGFTNGAQ</sequence>
<dbReference type="SMART" id="SM00457">
    <property type="entry name" value="MACPF"/>
    <property type="match status" value="1"/>
</dbReference>
<organism evidence="7 8">
    <name type="scientific">Seminavis robusta</name>
    <dbReference type="NCBI Taxonomy" id="568900"/>
    <lineage>
        <taxon>Eukaryota</taxon>
        <taxon>Sar</taxon>
        <taxon>Stramenopiles</taxon>
        <taxon>Ochrophyta</taxon>
        <taxon>Bacillariophyta</taxon>
        <taxon>Bacillariophyceae</taxon>
        <taxon>Bacillariophycidae</taxon>
        <taxon>Naviculales</taxon>
        <taxon>Naviculaceae</taxon>
        <taxon>Seminavis</taxon>
    </lineage>
</organism>
<feature type="signal peptide" evidence="5">
    <location>
        <begin position="1"/>
        <end position="18"/>
    </location>
</feature>
<comment type="caution">
    <text evidence="7">The sequence shown here is derived from an EMBL/GenBank/DDBJ whole genome shotgun (WGS) entry which is preliminary data.</text>
</comment>
<dbReference type="Proteomes" id="UP001153069">
    <property type="component" value="Unassembled WGS sequence"/>
</dbReference>
<dbReference type="PANTHER" id="PTHR15040">
    <property type="entry name" value="DERMATOPONTIN-RELATED"/>
    <property type="match status" value="1"/>
</dbReference>
<evidence type="ECO:0000256" key="4">
    <source>
        <dbReference type="ARBA" id="ARBA00023157"/>
    </source>
</evidence>
<dbReference type="Pfam" id="PF01823">
    <property type="entry name" value="MACPF"/>
    <property type="match status" value="1"/>
</dbReference>
<evidence type="ECO:0000313" key="8">
    <source>
        <dbReference type="Proteomes" id="UP001153069"/>
    </source>
</evidence>
<name>A0A9N8DT10_9STRA</name>
<dbReference type="GO" id="GO:0031012">
    <property type="term" value="C:extracellular matrix"/>
    <property type="evidence" value="ECO:0007669"/>
    <property type="project" value="TreeGrafter"/>
</dbReference>
<dbReference type="InterPro" id="IPR020864">
    <property type="entry name" value="MACPF"/>
</dbReference>
<accession>A0A9N8DT10</accession>
<dbReference type="GO" id="GO:0005615">
    <property type="term" value="C:extracellular space"/>
    <property type="evidence" value="ECO:0007669"/>
    <property type="project" value="TreeGrafter"/>
</dbReference>
<comment type="similarity">
    <text evidence="2">Belongs to the dermatopontin family.</text>
</comment>
<comment type="subcellular location">
    <subcellularLocation>
        <location evidence="1">Secreted</location>
    </subcellularLocation>
</comment>
<keyword evidence="3" id="KW-0964">Secreted</keyword>
<evidence type="ECO:0000256" key="5">
    <source>
        <dbReference type="SAM" id="SignalP"/>
    </source>
</evidence>
<dbReference type="PROSITE" id="PS51412">
    <property type="entry name" value="MACPF_2"/>
    <property type="match status" value="1"/>
</dbReference>
<dbReference type="InterPro" id="IPR026645">
    <property type="entry name" value="Dermatopontin"/>
</dbReference>
<evidence type="ECO:0000256" key="2">
    <source>
        <dbReference type="ARBA" id="ARBA00008712"/>
    </source>
</evidence>
<keyword evidence="5" id="KW-0732">Signal</keyword>
<keyword evidence="8" id="KW-1185">Reference proteome</keyword>
<feature type="domain" description="MACPF" evidence="6">
    <location>
        <begin position="47"/>
        <end position="372"/>
    </location>
</feature>
<feature type="chain" id="PRO_5040437439" evidence="5">
    <location>
        <begin position="19"/>
        <end position="752"/>
    </location>
</feature>
<proteinExistence type="inferred from homology"/>
<dbReference type="PANTHER" id="PTHR15040:SF1">
    <property type="entry name" value="DERMATOPONTIN-LIKE ISOFORM X1"/>
    <property type="match status" value="1"/>
</dbReference>
<evidence type="ECO:0000256" key="3">
    <source>
        <dbReference type="ARBA" id="ARBA00022525"/>
    </source>
</evidence>
<keyword evidence="4" id="KW-1015">Disulfide bond</keyword>
<dbReference type="Pfam" id="PF14704">
    <property type="entry name" value="DERM"/>
    <property type="match status" value="2"/>
</dbReference>
<evidence type="ECO:0000256" key="1">
    <source>
        <dbReference type="ARBA" id="ARBA00004613"/>
    </source>
</evidence>
<gene>
    <name evidence="7" type="ORF">SEMRO_335_G119960.1</name>
</gene>
<dbReference type="OrthoDB" id="5975249at2759"/>
<evidence type="ECO:0000259" key="6">
    <source>
        <dbReference type="PROSITE" id="PS51412"/>
    </source>
</evidence>
<evidence type="ECO:0000313" key="7">
    <source>
        <dbReference type="EMBL" id="CAB9508132.1"/>
    </source>
</evidence>
<dbReference type="EMBL" id="CAICTM010000334">
    <property type="protein sequence ID" value="CAB9508132.1"/>
    <property type="molecule type" value="Genomic_DNA"/>
</dbReference>
<dbReference type="GO" id="GO:0030199">
    <property type="term" value="P:collagen fibril organization"/>
    <property type="evidence" value="ECO:0007669"/>
    <property type="project" value="TreeGrafter"/>
</dbReference>
<protein>
    <submittedName>
        <fullName evidence="7">MAC Perforin domain containing protein</fullName>
    </submittedName>
</protein>